<sequence length="387" mass="42044">MIPILWGIDISRYQAGIDLHRAKREGIDFVIIKASQGTRVDPQFRRHLDQARAAGLLHAVYHYQEGGIGAAAQAEHIMRTVPREVGVILDVEAGGGNAALARDITHRLNAAGWRTPLLYLPEWYWREIGRPSLSALPPLWYSRYPNSRAGAPADVYARNRRWLDGLWGGYGGQRVAVLQYSDEGRVAGRSPVDCNAFRGSRDELAALLGGGSPTFAAQEVDLLPDERAALFSIQNELVGPRGPQGQIQGWPTALGPRTVVAMLMEMFNTWQPARRPPGVDHDVWPIDGLMDGNAVGFRNEAKLAAVEQRLAALDATANKLAELLATDRDLDVETIRTEVGNAVATALQQNTVAVEVRGFTPADLADADAGAVAIGEVRDEMHTEGAS</sequence>
<dbReference type="GO" id="GO:0009253">
    <property type="term" value="P:peptidoglycan catabolic process"/>
    <property type="evidence" value="ECO:0007669"/>
    <property type="project" value="InterPro"/>
</dbReference>
<dbReference type="PANTHER" id="PTHR34135">
    <property type="entry name" value="LYSOZYME"/>
    <property type="match status" value="1"/>
</dbReference>
<comment type="similarity">
    <text evidence="1">Belongs to the glycosyl hydrolase 25 family.</text>
</comment>
<proteinExistence type="inferred from homology"/>
<protein>
    <submittedName>
        <fullName evidence="4">Lyzozyme M1 (1,4-beta-N-acetylmuramidase), GH25 family</fullName>
    </submittedName>
</protein>
<dbReference type="SMART" id="SM00641">
    <property type="entry name" value="Glyco_25"/>
    <property type="match status" value="1"/>
</dbReference>
<dbReference type="InterPro" id="IPR002053">
    <property type="entry name" value="Glyco_hydro_25"/>
</dbReference>
<dbReference type="Gene3D" id="3.20.20.80">
    <property type="entry name" value="Glycosidases"/>
    <property type="match status" value="1"/>
</dbReference>
<name>A0A1H6DZQ5_9PSEU</name>
<reference evidence="4" key="2">
    <citation type="submission" date="2016-10" db="EMBL/GenBank/DDBJ databases">
        <authorList>
            <person name="de Groot N.N."/>
        </authorList>
    </citation>
    <scope>NUCLEOTIDE SEQUENCE [LARGE SCALE GENOMIC DNA]</scope>
    <source>
        <strain evidence="4">ATCC 20501</strain>
    </source>
</reference>
<dbReference type="SMR" id="A0A1H6DZQ5"/>
<dbReference type="EMBL" id="FOME01000007">
    <property type="protein sequence ID" value="SFD93234.1"/>
    <property type="molecule type" value="Genomic_DNA"/>
</dbReference>
<evidence type="ECO:0000313" key="7">
    <source>
        <dbReference type="Proteomes" id="UP000236729"/>
    </source>
</evidence>
<dbReference type="CDD" id="cd00599">
    <property type="entry name" value="GH25_muramidase"/>
    <property type="match status" value="1"/>
</dbReference>
<gene>
    <name evidence="4" type="ORF">SAMN02982929_05293</name>
    <name evidence="5" type="ORF">SAMN05216506_107269</name>
</gene>
<dbReference type="PROSITE" id="PS51904">
    <property type="entry name" value="GLYCOSYL_HYDROL_F25_2"/>
    <property type="match status" value="1"/>
</dbReference>
<evidence type="ECO:0000256" key="3">
    <source>
        <dbReference type="ARBA" id="ARBA00023295"/>
    </source>
</evidence>
<dbReference type="PANTHER" id="PTHR34135:SF2">
    <property type="entry name" value="LYSOZYME"/>
    <property type="match status" value="1"/>
</dbReference>
<reference evidence="6 7" key="1">
    <citation type="submission" date="2016-10" db="EMBL/GenBank/DDBJ databases">
        <authorList>
            <person name="Varghese N."/>
            <person name="Submissions S."/>
        </authorList>
    </citation>
    <scope>NUCLEOTIDE SEQUENCE [LARGE SCALE GENOMIC DNA]</scope>
    <source>
        <strain evidence="7">ATCC 20501</strain>
        <strain evidence="5 6">CGMCC 4.3529</strain>
    </source>
</reference>
<dbReference type="InterPro" id="IPR017853">
    <property type="entry name" value="GH"/>
</dbReference>
<organism evidence="4 7">
    <name type="scientific">Saccharopolyspora kobensis</name>
    <dbReference type="NCBI Taxonomy" id="146035"/>
    <lineage>
        <taxon>Bacteria</taxon>
        <taxon>Bacillati</taxon>
        <taxon>Actinomycetota</taxon>
        <taxon>Actinomycetes</taxon>
        <taxon>Pseudonocardiales</taxon>
        <taxon>Pseudonocardiaceae</taxon>
        <taxon>Saccharopolyspora</taxon>
    </lineage>
</organism>
<evidence type="ECO:0000313" key="6">
    <source>
        <dbReference type="Proteomes" id="UP000199690"/>
    </source>
</evidence>
<accession>A0A1H6DZQ5</accession>
<evidence type="ECO:0000313" key="5">
    <source>
        <dbReference type="EMBL" id="SFD93234.1"/>
    </source>
</evidence>
<dbReference type="AlphaFoldDB" id="A0A1H6DZQ5"/>
<keyword evidence="6" id="KW-1185">Reference proteome</keyword>
<dbReference type="SUPFAM" id="SSF51445">
    <property type="entry name" value="(Trans)glycosidases"/>
    <property type="match status" value="1"/>
</dbReference>
<dbReference type="GO" id="GO:0003796">
    <property type="term" value="F:lysozyme activity"/>
    <property type="evidence" value="ECO:0007669"/>
    <property type="project" value="InterPro"/>
</dbReference>
<accession>A0A1I1WDK7</accession>
<dbReference type="GO" id="GO:0016998">
    <property type="term" value="P:cell wall macromolecule catabolic process"/>
    <property type="evidence" value="ECO:0007669"/>
    <property type="project" value="InterPro"/>
</dbReference>
<dbReference type="Proteomes" id="UP000199690">
    <property type="component" value="Unassembled WGS sequence"/>
</dbReference>
<dbReference type="RefSeq" id="WP_177247645.1">
    <property type="nucleotide sequence ID" value="NZ_FNVB01000008.1"/>
</dbReference>
<dbReference type="GO" id="GO:0016052">
    <property type="term" value="P:carbohydrate catabolic process"/>
    <property type="evidence" value="ECO:0007669"/>
    <property type="project" value="TreeGrafter"/>
</dbReference>
<dbReference type="Pfam" id="PF01183">
    <property type="entry name" value="Glyco_hydro_25"/>
    <property type="match status" value="1"/>
</dbReference>
<evidence type="ECO:0000256" key="1">
    <source>
        <dbReference type="ARBA" id="ARBA00010646"/>
    </source>
</evidence>
<dbReference type="InterPro" id="IPR018077">
    <property type="entry name" value="Glyco_hydro_fam25_subgr"/>
</dbReference>
<keyword evidence="2" id="KW-0378">Hydrolase</keyword>
<dbReference type="EMBL" id="FNVB01000008">
    <property type="protein sequence ID" value="SEG90691.1"/>
    <property type="molecule type" value="Genomic_DNA"/>
</dbReference>
<keyword evidence="3" id="KW-0326">Glycosidase</keyword>
<evidence type="ECO:0000313" key="4">
    <source>
        <dbReference type="EMBL" id="SEG90691.1"/>
    </source>
</evidence>
<evidence type="ECO:0000256" key="2">
    <source>
        <dbReference type="ARBA" id="ARBA00022801"/>
    </source>
</evidence>
<dbReference type="Proteomes" id="UP000236729">
    <property type="component" value="Unassembled WGS sequence"/>
</dbReference>